<accession>A0ACC0IFY1</accession>
<sequence>MLVIDEVRGPLHDCKNELLMYSSGIVSDSMCPPQSLGFFLRKHASRRKKAQNSIPSVMHDHVASWPIREESARFSSLRRRRKLRLRSNHLFAAMGSQPGSTSRRCRGQSSHHTRGQQRGCSVTTGLTAQAIITSKSGYDTGVSSPEGRVLCYEAPQACSPLDLAQVHDTVQGSWFIIFIYTLCLFVSVFVIYIYLHGSGLKASFEYRHFTREVIRYWVLFGVIVLFLDCLDLSGIEGLGA</sequence>
<name>A0ACC0IFY1_9ERIC</name>
<evidence type="ECO:0000313" key="2">
    <source>
        <dbReference type="Proteomes" id="UP001060215"/>
    </source>
</evidence>
<protein>
    <submittedName>
        <fullName evidence="1">Uncharacterized protein</fullName>
    </submittedName>
</protein>
<reference evidence="1 2" key="1">
    <citation type="journal article" date="2022" name="Plant J.">
        <title>Chromosome-level genome of Camellia lanceoleosa provides a valuable resource for understanding genome evolution and self-incompatibility.</title>
        <authorList>
            <person name="Gong W."/>
            <person name="Xiao S."/>
            <person name="Wang L."/>
            <person name="Liao Z."/>
            <person name="Chang Y."/>
            <person name="Mo W."/>
            <person name="Hu G."/>
            <person name="Li W."/>
            <person name="Zhao G."/>
            <person name="Zhu H."/>
            <person name="Hu X."/>
            <person name="Ji K."/>
            <person name="Xiang X."/>
            <person name="Song Q."/>
            <person name="Yuan D."/>
            <person name="Jin S."/>
            <person name="Zhang L."/>
        </authorList>
    </citation>
    <scope>NUCLEOTIDE SEQUENCE [LARGE SCALE GENOMIC DNA]</scope>
    <source>
        <strain evidence="1">SQ_2022a</strain>
    </source>
</reference>
<evidence type="ECO:0000313" key="1">
    <source>
        <dbReference type="EMBL" id="KAI8023775.1"/>
    </source>
</evidence>
<dbReference type="Proteomes" id="UP001060215">
    <property type="component" value="Chromosome 6"/>
</dbReference>
<proteinExistence type="predicted"/>
<comment type="caution">
    <text evidence="1">The sequence shown here is derived from an EMBL/GenBank/DDBJ whole genome shotgun (WGS) entry which is preliminary data.</text>
</comment>
<keyword evidence="2" id="KW-1185">Reference proteome</keyword>
<organism evidence="1 2">
    <name type="scientific">Camellia lanceoleosa</name>
    <dbReference type="NCBI Taxonomy" id="1840588"/>
    <lineage>
        <taxon>Eukaryota</taxon>
        <taxon>Viridiplantae</taxon>
        <taxon>Streptophyta</taxon>
        <taxon>Embryophyta</taxon>
        <taxon>Tracheophyta</taxon>
        <taxon>Spermatophyta</taxon>
        <taxon>Magnoliopsida</taxon>
        <taxon>eudicotyledons</taxon>
        <taxon>Gunneridae</taxon>
        <taxon>Pentapetalae</taxon>
        <taxon>asterids</taxon>
        <taxon>Ericales</taxon>
        <taxon>Theaceae</taxon>
        <taxon>Camellia</taxon>
    </lineage>
</organism>
<gene>
    <name evidence="1" type="ORF">LOK49_LG03G00616</name>
</gene>
<dbReference type="EMBL" id="CM045763">
    <property type="protein sequence ID" value="KAI8023775.1"/>
    <property type="molecule type" value="Genomic_DNA"/>
</dbReference>